<accession>A0ABR7JR34</accession>
<dbReference type="SUPFAM" id="SSF53474">
    <property type="entry name" value="alpha/beta-Hydrolases"/>
    <property type="match status" value="1"/>
</dbReference>
<feature type="domain" description="Serine aminopeptidase S33" evidence="1">
    <location>
        <begin position="27"/>
        <end position="253"/>
    </location>
</feature>
<name>A0ABR7JR34_9FIRM</name>
<dbReference type="InterPro" id="IPR051044">
    <property type="entry name" value="MAG_DAG_Lipase"/>
</dbReference>
<dbReference type="Pfam" id="PF12146">
    <property type="entry name" value="Hydrolase_4"/>
    <property type="match status" value="1"/>
</dbReference>
<organism evidence="2 3">
    <name type="scientific">Romboutsia faecis</name>
    <dbReference type="NCBI Taxonomy" id="2764597"/>
    <lineage>
        <taxon>Bacteria</taxon>
        <taxon>Bacillati</taxon>
        <taxon>Bacillota</taxon>
        <taxon>Clostridia</taxon>
        <taxon>Peptostreptococcales</taxon>
        <taxon>Peptostreptococcaceae</taxon>
        <taxon>Romboutsia</taxon>
    </lineage>
</organism>
<protein>
    <submittedName>
        <fullName evidence="2">Lysophospholipase</fullName>
    </submittedName>
</protein>
<keyword evidence="3" id="KW-1185">Reference proteome</keyword>
<dbReference type="InterPro" id="IPR029058">
    <property type="entry name" value="AB_hydrolase_fold"/>
</dbReference>
<dbReference type="EMBL" id="JACRWE010000004">
    <property type="protein sequence ID" value="MBC5997377.1"/>
    <property type="molecule type" value="Genomic_DNA"/>
</dbReference>
<dbReference type="InterPro" id="IPR022742">
    <property type="entry name" value="Hydrolase_4"/>
</dbReference>
<dbReference type="PRINTS" id="PR00111">
    <property type="entry name" value="ABHYDROLASE"/>
</dbReference>
<dbReference type="PANTHER" id="PTHR11614">
    <property type="entry name" value="PHOSPHOLIPASE-RELATED"/>
    <property type="match status" value="1"/>
</dbReference>
<evidence type="ECO:0000313" key="2">
    <source>
        <dbReference type="EMBL" id="MBC5997377.1"/>
    </source>
</evidence>
<comment type="caution">
    <text evidence="2">The sequence shown here is derived from an EMBL/GenBank/DDBJ whole genome shotgun (WGS) entry which is preliminary data.</text>
</comment>
<dbReference type="Proteomes" id="UP000609849">
    <property type="component" value="Unassembled WGS sequence"/>
</dbReference>
<evidence type="ECO:0000259" key="1">
    <source>
        <dbReference type="Pfam" id="PF12146"/>
    </source>
</evidence>
<dbReference type="InterPro" id="IPR000073">
    <property type="entry name" value="AB_hydrolase_1"/>
</dbReference>
<dbReference type="RefSeq" id="WP_153925129.1">
    <property type="nucleotide sequence ID" value="NZ_JACRWE010000004.1"/>
</dbReference>
<dbReference type="Gene3D" id="3.40.50.1820">
    <property type="entry name" value="alpha/beta hydrolase"/>
    <property type="match status" value="1"/>
</dbReference>
<evidence type="ECO:0000313" key="3">
    <source>
        <dbReference type="Proteomes" id="UP000609849"/>
    </source>
</evidence>
<sequence length="272" mass="31010">MSLGVVNLSIKAFDETNLHYKKDLVDNPKAVILISHGLAEHCQRYDYVTNKLNSLGYSVYRYDHRGHGLSDGKRGHLSNINNLVNDVGTILELIKNENLDSPIFLLGQDIGGHTFLEYGCKYKDSVQGMILCAPLVCDTLGLTKTDKISTDIFTFIPYNNTHNLTHDVVMQDSYENDPLILNKVTFGMYKSLRESCLNIIDDLHKFKYPCLILHGSSDSTVSHDDSKFLFDNILSRDKEIRILNGLYHRLLDEIVKDEIIDEISKWIENRLS</sequence>
<proteinExistence type="predicted"/>
<gene>
    <name evidence="2" type="ORF">H8923_11425</name>
</gene>
<reference evidence="2 3" key="1">
    <citation type="submission" date="2020-08" db="EMBL/GenBank/DDBJ databases">
        <authorList>
            <person name="Liu C."/>
            <person name="Sun Q."/>
        </authorList>
    </citation>
    <scope>NUCLEOTIDE SEQUENCE [LARGE SCALE GENOMIC DNA]</scope>
    <source>
        <strain evidence="2 3">NSJ-18</strain>
    </source>
</reference>